<evidence type="ECO:0000313" key="2">
    <source>
        <dbReference type="Proteomes" id="UP000253919"/>
    </source>
</evidence>
<dbReference type="Proteomes" id="UP000253919">
    <property type="component" value="Unassembled WGS sequence"/>
</dbReference>
<dbReference type="EMBL" id="QASA01000001">
    <property type="protein sequence ID" value="RDC64402.1"/>
    <property type="molecule type" value="Genomic_DNA"/>
</dbReference>
<protein>
    <submittedName>
        <fullName evidence="1">Uncharacterized protein</fullName>
    </submittedName>
</protein>
<accession>A0A369QJ26</accession>
<dbReference type="AlphaFoldDB" id="A0A369QJ26"/>
<keyword evidence="2" id="KW-1185">Reference proteome</keyword>
<gene>
    <name evidence="1" type="ORF">AHMF7616_03016</name>
</gene>
<reference evidence="1 2" key="1">
    <citation type="submission" date="2018-04" db="EMBL/GenBank/DDBJ databases">
        <title>Adhaeribacter sp. HMF7616 genome sequencing and assembly.</title>
        <authorList>
            <person name="Kang H."/>
            <person name="Kang J."/>
            <person name="Cha I."/>
            <person name="Kim H."/>
            <person name="Joh K."/>
        </authorList>
    </citation>
    <scope>NUCLEOTIDE SEQUENCE [LARGE SCALE GENOMIC DNA]</scope>
    <source>
        <strain evidence="1 2">HMF7616</strain>
    </source>
</reference>
<evidence type="ECO:0000313" key="1">
    <source>
        <dbReference type="EMBL" id="RDC64402.1"/>
    </source>
</evidence>
<sequence>MLYSKRMQDYLVQLPLKNPKSILAKVLSSLPTLLNQFLSSFNKLNCIKSLLAFLEGQSFFGQFLNLG</sequence>
<comment type="caution">
    <text evidence="1">The sequence shown here is derived from an EMBL/GenBank/DDBJ whole genome shotgun (WGS) entry which is preliminary data.</text>
</comment>
<organism evidence="1 2">
    <name type="scientific">Adhaeribacter pallidiroseus</name>
    <dbReference type="NCBI Taxonomy" id="2072847"/>
    <lineage>
        <taxon>Bacteria</taxon>
        <taxon>Pseudomonadati</taxon>
        <taxon>Bacteroidota</taxon>
        <taxon>Cytophagia</taxon>
        <taxon>Cytophagales</taxon>
        <taxon>Hymenobacteraceae</taxon>
        <taxon>Adhaeribacter</taxon>
    </lineage>
</organism>
<name>A0A369QJ26_9BACT</name>
<proteinExistence type="predicted"/>